<dbReference type="InterPro" id="IPR004045">
    <property type="entry name" value="Glutathione_S-Trfase_N"/>
</dbReference>
<reference evidence="2 3" key="1">
    <citation type="submission" date="2020-08" db="EMBL/GenBank/DDBJ databases">
        <title>Genome sequencing of Purple Non-Sulfur Bacteria from various extreme environments.</title>
        <authorList>
            <person name="Mayer M."/>
        </authorList>
    </citation>
    <scope>NUCLEOTIDE SEQUENCE [LARGE SCALE GENOMIC DNA]</scope>
    <source>
        <strain evidence="2 3">JA131</strain>
    </source>
</reference>
<dbReference type="SUPFAM" id="SSF47616">
    <property type="entry name" value="GST C-terminal domain-like"/>
    <property type="match status" value="1"/>
</dbReference>
<gene>
    <name evidence="2" type="ORF">GGD89_002215</name>
</gene>
<dbReference type="EC" id="2.5.1.18" evidence="2"/>
<dbReference type="PROSITE" id="PS50404">
    <property type="entry name" value="GST_NTER"/>
    <property type="match status" value="1"/>
</dbReference>
<dbReference type="Pfam" id="PF13409">
    <property type="entry name" value="GST_N_2"/>
    <property type="match status" value="1"/>
</dbReference>
<dbReference type="RefSeq" id="WP_221238422.1">
    <property type="nucleotide sequence ID" value="NZ_JACIGK010000015.1"/>
</dbReference>
<keyword evidence="2" id="KW-0808">Transferase</keyword>
<dbReference type="PANTHER" id="PTHR43968">
    <property type="match status" value="1"/>
</dbReference>
<name>A0A7W6WA82_9PROT</name>
<dbReference type="Proteomes" id="UP000554286">
    <property type="component" value="Unassembled WGS sequence"/>
</dbReference>
<dbReference type="AlphaFoldDB" id="A0A7W6WA82"/>
<comment type="caution">
    <text evidence="2">The sequence shown here is derived from an EMBL/GenBank/DDBJ whole genome shotgun (WGS) entry which is preliminary data.</text>
</comment>
<accession>A0A7W6WA82</accession>
<dbReference type="SUPFAM" id="SSF52833">
    <property type="entry name" value="Thioredoxin-like"/>
    <property type="match status" value="1"/>
</dbReference>
<dbReference type="GO" id="GO:0005737">
    <property type="term" value="C:cytoplasm"/>
    <property type="evidence" value="ECO:0007669"/>
    <property type="project" value="TreeGrafter"/>
</dbReference>
<evidence type="ECO:0000313" key="3">
    <source>
        <dbReference type="Proteomes" id="UP000554286"/>
    </source>
</evidence>
<organism evidence="2 3">
    <name type="scientific">Roseospira visakhapatnamensis</name>
    <dbReference type="NCBI Taxonomy" id="390880"/>
    <lineage>
        <taxon>Bacteria</taxon>
        <taxon>Pseudomonadati</taxon>
        <taxon>Pseudomonadota</taxon>
        <taxon>Alphaproteobacteria</taxon>
        <taxon>Rhodospirillales</taxon>
        <taxon>Rhodospirillaceae</taxon>
        <taxon>Roseospira</taxon>
    </lineage>
</organism>
<sequence length="208" mass="22467">MMHLYLNATSPYARVARVAALEQGLADAVDLRWCDPWADGDDLLSVNPVGRVPALVTPDGVALTESLLIVRYLDAVGHGDDLFPAATLDTVLSLAGLGYGLMEAAFNTVIARKHHGPEADETVLGRRRLRAMDRTLPALARHPAAQGSPGRVTVADIVGAVSLDYVAFRLPNIDWPGSYPALARWHAAVTDRDSFRQTRFPVDRPPPG</sequence>
<keyword evidence="3" id="KW-1185">Reference proteome</keyword>
<proteinExistence type="predicted"/>
<dbReference type="EMBL" id="JACIGK010000015">
    <property type="protein sequence ID" value="MBB4266583.1"/>
    <property type="molecule type" value="Genomic_DNA"/>
</dbReference>
<dbReference type="Gene3D" id="1.20.1050.10">
    <property type="match status" value="1"/>
</dbReference>
<evidence type="ECO:0000259" key="1">
    <source>
        <dbReference type="PROSITE" id="PS50404"/>
    </source>
</evidence>
<protein>
    <submittedName>
        <fullName evidence="2">Glutathione S-transferase</fullName>
        <ecNumber evidence="2">2.5.1.18</ecNumber>
    </submittedName>
</protein>
<evidence type="ECO:0000313" key="2">
    <source>
        <dbReference type="EMBL" id="MBB4266583.1"/>
    </source>
</evidence>
<dbReference type="InterPro" id="IPR050983">
    <property type="entry name" value="GST_Omega/HSP26"/>
</dbReference>
<feature type="domain" description="GST N-terminal" evidence="1">
    <location>
        <begin position="1"/>
        <end position="81"/>
    </location>
</feature>
<dbReference type="Gene3D" id="3.40.30.10">
    <property type="entry name" value="Glutaredoxin"/>
    <property type="match status" value="1"/>
</dbReference>
<dbReference type="Pfam" id="PF13410">
    <property type="entry name" value="GST_C_2"/>
    <property type="match status" value="1"/>
</dbReference>
<dbReference type="GO" id="GO:0004364">
    <property type="term" value="F:glutathione transferase activity"/>
    <property type="evidence" value="ECO:0007669"/>
    <property type="project" value="UniProtKB-EC"/>
</dbReference>
<dbReference type="InterPro" id="IPR036249">
    <property type="entry name" value="Thioredoxin-like_sf"/>
</dbReference>
<dbReference type="PANTHER" id="PTHR43968:SF6">
    <property type="entry name" value="GLUTATHIONE S-TRANSFERASE OMEGA"/>
    <property type="match status" value="1"/>
</dbReference>
<dbReference type="InterPro" id="IPR036282">
    <property type="entry name" value="Glutathione-S-Trfase_C_sf"/>
</dbReference>